<keyword evidence="1" id="KW-0862">Zinc</keyword>
<evidence type="ECO:0000259" key="2">
    <source>
        <dbReference type="PROSITE" id="PS50114"/>
    </source>
</evidence>
<name>A0A137PE05_CONC2</name>
<dbReference type="GO" id="GO:0043565">
    <property type="term" value="F:sequence-specific DNA binding"/>
    <property type="evidence" value="ECO:0007669"/>
    <property type="project" value="InterPro"/>
</dbReference>
<organism evidence="3 4">
    <name type="scientific">Conidiobolus coronatus (strain ATCC 28846 / CBS 209.66 / NRRL 28638)</name>
    <name type="common">Delacroixia coronata</name>
    <dbReference type="NCBI Taxonomy" id="796925"/>
    <lineage>
        <taxon>Eukaryota</taxon>
        <taxon>Fungi</taxon>
        <taxon>Fungi incertae sedis</taxon>
        <taxon>Zoopagomycota</taxon>
        <taxon>Entomophthoromycotina</taxon>
        <taxon>Entomophthoromycetes</taxon>
        <taxon>Entomophthorales</taxon>
        <taxon>Ancylistaceae</taxon>
        <taxon>Conidiobolus</taxon>
    </lineage>
</organism>
<dbReference type="AlphaFoldDB" id="A0A137PE05"/>
<dbReference type="SUPFAM" id="SSF57716">
    <property type="entry name" value="Glucocorticoid receptor-like (DNA-binding domain)"/>
    <property type="match status" value="1"/>
</dbReference>
<dbReference type="Proteomes" id="UP000070444">
    <property type="component" value="Unassembled WGS sequence"/>
</dbReference>
<gene>
    <name evidence="3" type="ORF">CONCODRAFT_15659</name>
</gene>
<evidence type="ECO:0000313" key="3">
    <source>
        <dbReference type="EMBL" id="KXN73171.1"/>
    </source>
</evidence>
<protein>
    <recommendedName>
        <fullName evidence="2">GATA-type domain-containing protein</fullName>
    </recommendedName>
</protein>
<evidence type="ECO:0000256" key="1">
    <source>
        <dbReference type="PROSITE-ProRule" id="PRU00094"/>
    </source>
</evidence>
<proteinExistence type="predicted"/>
<dbReference type="GO" id="GO:0008270">
    <property type="term" value="F:zinc ion binding"/>
    <property type="evidence" value="ECO:0007669"/>
    <property type="project" value="UniProtKB-KW"/>
</dbReference>
<keyword evidence="4" id="KW-1185">Reference proteome</keyword>
<dbReference type="EMBL" id="KQ964440">
    <property type="protein sequence ID" value="KXN73171.1"/>
    <property type="molecule type" value="Genomic_DNA"/>
</dbReference>
<dbReference type="InterPro" id="IPR000679">
    <property type="entry name" value="Znf_GATA"/>
</dbReference>
<feature type="domain" description="GATA-type" evidence="2">
    <location>
        <begin position="147"/>
        <end position="177"/>
    </location>
</feature>
<dbReference type="GO" id="GO:0006355">
    <property type="term" value="P:regulation of DNA-templated transcription"/>
    <property type="evidence" value="ECO:0007669"/>
    <property type="project" value="InterPro"/>
</dbReference>
<sequence>MTLNTFSVPSSIFRFPPRPFINEKPFLFTSLSTKVSGVKTAHKKNIFQIHQFYAQVSQVFVFHLKDPEKEASYNLDRTVYRTSKMKCTKCRMIGATGTPSIVLNMRQCRIRNKAMRSITIVITAKAACQACIEENFFSGFYLCILDELPNIHCSYCWSTTSTIWRRGYMGVLLCSTCFMNTSIDKKLATSSNNNEFIEVKQDPEEVIIDVVNDLPWPPVQQDKFGYRGDHEHYIHQPYHTRKLPQLNCLKNDSSQISEKSIVANKAIHLETYGPTILQGEY</sequence>
<reference evidence="3 4" key="1">
    <citation type="journal article" date="2015" name="Genome Biol. Evol.">
        <title>Phylogenomic analyses indicate that early fungi evolved digesting cell walls of algal ancestors of land plants.</title>
        <authorList>
            <person name="Chang Y."/>
            <person name="Wang S."/>
            <person name="Sekimoto S."/>
            <person name="Aerts A.L."/>
            <person name="Choi C."/>
            <person name="Clum A."/>
            <person name="LaButti K.M."/>
            <person name="Lindquist E.A."/>
            <person name="Yee Ngan C."/>
            <person name="Ohm R.A."/>
            <person name="Salamov A.A."/>
            <person name="Grigoriev I.V."/>
            <person name="Spatafora J.W."/>
            <person name="Berbee M.L."/>
        </authorList>
    </citation>
    <scope>NUCLEOTIDE SEQUENCE [LARGE SCALE GENOMIC DNA]</scope>
    <source>
        <strain evidence="3 4">NRRL 28638</strain>
    </source>
</reference>
<keyword evidence="1" id="KW-0479">Metal-binding</keyword>
<keyword evidence="1" id="KW-0863">Zinc-finger</keyword>
<dbReference type="PROSITE" id="PS50114">
    <property type="entry name" value="GATA_ZN_FINGER_2"/>
    <property type="match status" value="1"/>
</dbReference>
<accession>A0A137PE05</accession>
<evidence type="ECO:0000313" key="4">
    <source>
        <dbReference type="Proteomes" id="UP000070444"/>
    </source>
</evidence>